<dbReference type="SUPFAM" id="SSF101874">
    <property type="entry name" value="YceI-like"/>
    <property type="match status" value="1"/>
</dbReference>
<feature type="chain" id="PRO_5046236262" evidence="1">
    <location>
        <begin position="23"/>
        <end position="196"/>
    </location>
</feature>
<dbReference type="Proteomes" id="UP001255416">
    <property type="component" value="Unassembled WGS sequence"/>
</dbReference>
<dbReference type="PANTHER" id="PTHR34406:SF1">
    <property type="entry name" value="PROTEIN YCEI"/>
    <property type="match status" value="1"/>
</dbReference>
<dbReference type="RefSeq" id="WP_316775154.1">
    <property type="nucleotide sequence ID" value="NZ_JASMWN010000005.1"/>
</dbReference>
<dbReference type="Gene3D" id="2.40.128.110">
    <property type="entry name" value="Lipid/polyisoprenoid-binding, YceI-like"/>
    <property type="match status" value="1"/>
</dbReference>
<evidence type="ECO:0000259" key="2">
    <source>
        <dbReference type="SMART" id="SM00867"/>
    </source>
</evidence>
<evidence type="ECO:0000313" key="4">
    <source>
        <dbReference type="Proteomes" id="UP001255416"/>
    </source>
</evidence>
<proteinExistence type="predicted"/>
<evidence type="ECO:0000313" key="3">
    <source>
        <dbReference type="EMBL" id="MDU9003910.1"/>
    </source>
</evidence>
<dbReference type="Pfam" id="PF04264">
    <property type="entry name" value="YceI"/>
    <property type="match status" value="1"/>
</dbReference>
<evidence type="ECO:0000256" key="1">
    <source>
        <dbReference type="SAM" id="SignalP"/>
    </source>
</evidence>
<name>A0ABU3VD08_9RHOB</name>
<protein>
    <submittedName>
        <fullName evidence="3">YceI family protein</fullName>
    </submittedName>
</protein>
<dbReference type="PANTHER" id="PTHR34406">
    <property type="entry name" value="PROTEIN YCEI"/>
    <property type="match status" value="1"/>
</dbReference>
<comment type="caution">
    <text evidence="3">The sequence shown here is derived from an EMBL/GenBank/DDBJ whole genome shotgun (WGS) entry which is preliminary data.</text>
</comment>
<feature type="signal peptide" evidence="1">
    <location>
        <begin position="1"/>
        <end position="22"/>
    </location>
</feature>
<reference evidence="4" key="1">
    <citation type="submission" date="2023-05" db="EMBL/GenBank/DDBJ databases">
        <title>Sedimentitalea sp. nov. JM2-8.</title>
        <authorList>
            <person name="Huang J."/>
        </authorList>
    </citation>
    <scope>NUCLEOTIDE SEQUENCE [LARGE SCALE GENOMIC DNA]</scope>
    <source>
        <strain evidence="4">KHS03</strain>
    </source>
</reference>
<dbReference type="EMBL" id="JASMWN010000005">
    <property type="protein sequence ID" value="MDU9003910.1"/>
    <property type="molecule type" value="Genomic_DNA"/>
</dbReference>
<accession>A0ABU3VD08</accession>
<dbReference type="InterPro" id="IPR036761">
    <property type="entry name" value="TTHA0802/YceI-like_sf"/>
</dbReference>
<dbReference type="SMART" id="SM00867">
    <property type="entry name" value="YceI"/>
    <property type="match status" value="1"/>
</dbReference>
<keyword evidence="1" id="KW-0732">Signal</keyword>
<gene>
    <name evidence="3" type="ORF">QO231_08590</name>
</gene>
<sequence length="196" mass="21648">MSRKTIAAGLLAAFALASAAQAETWMVDPEHTEVRVYWDHAGFSEQSLEFTEVDGSLNFSLDSVPSSTAFFAIPVSSMETGVERFNSDLWSDTFFDVANFPLVSFNSTSFQQVGPTQLKVKGDLTIKDVTREAEFDVTVHNVGEHPVGKYFKYFAGTWLGVTAVATIKRSEWNMGAFVPMGSDEIRIVINSELRAQ</sequence>
<organism evidence="3 4">
    <name type="scientific">Sedimentitalea todarodis</name>
    <dbReference type="NCBI Taxonomy" id="1631240"/>
    <lineage>
        <taxon>Bacteria</taxon>
        <taxon>Pseudomonadati</taxon>
        <taxon>Pseudomonadota</taxon>
        <taxon>Alphaproteobacteria</taxon>
        <taxon>Rhodobacterales</taxon>
        <taxon>Paracoccaceae</taxon>
        <taxon>Sedimentitalea</taxon>
    </lineage>
</organism>
<feature type="domain" description="Lipid/polyisoprenoid-binding YceI-like" evidence="2">
    <location>
        <begin position="24"/>
        <end position="194"/>
    </location>
</feature>
<keyword evidence="4" id="KW-1185">Reference proteome</keyword>
<dbReference type="InterPro" id="IPR007372">
    <property type="entry name" value="Lipid/polyisoprenoid-bd_YceI"/>
</dbReference>